<gene>
    <name evidence="2" type="ORF">A19Y_0950</name>
</gene>
<dbReference type="eggNOG" id="COG4636">
    <property type="taxonomic scope" value="Bacteria"/>
</dbReference>
<reference evidence="2 3" key="1">
    <citation type="journal article" date="2014" name="Appl. Environ. Microbiol.">
        <title>Elucidation of insertion elements encoded on plasmids and in vitro construction of shuttle vectors from the toxic cyanobacterium Planktothrix.</title>
        <authorList>
            <person name="Christiansen G."/>
            <person name="Goesmann A."/>
            <person name="Kurmayer R."/>
        </authorList>
    </citation>
    <scope>NUCLEOTIDE SEQUENCE [LARGE SCALE GENOMIC DNA]</scope>
    <source>
        <strain evidence="2 3">NIVA-CYA 126/8</strain>
    </source>
</reference>
<dbReference type="Gene3D" id="3.90.1570.10">
    <property type="entry name" value="tt1808, chain A"/>
    <property type="match status" value="1"/>
</dbReference>
<dbReference type="PATRIC" id="fig|388467.6.peg.894"/>
<dbReference type="InterPro" id="IPR011335">
    <property type="entry name" value="Restrct_endonuc-II-like"/>
</dbReference>
<dbReference type="SUPFAM" id="SSF52980">
    <property type="entry name" value="Restriction endonuclease-like"/>
    <property type="match status" value="1"/>
</dbReference>
<dbReference type="CDD" id="cd06260">
    <property type="entry name" value="DUF820-like"/>
    <property type="match status" value="1"/>
</dbReference>
<organism evidence="2 3">
    <name type="scientific">Planktothrix agardhii (strain NIVA-CYA 126/8)</name>
    <dbReference type="NCBI Taxonomy" id="388467"/>
    <lineage>
        <taxon>Bacteria</taxon>
        <taxon>Bacillati</taxon>
        <taxon>Cyanobacteriota</taxon>
        <taxon>Cyanophyceae</taxon>
        <taxon>Oscillatoriophycideae</taxon>
        <taxon>Oscillatoriales</taxon>
        <taxon>Microcoleaceae</taxon>
        <taxon>Planktothrix</taxon>
    </lineage>
</organism>
<dbReference type="PANTHER" id="PTHR34107:SF2">
    <property type="entry name" value="SLL0888 PROTEIN"/>
    <property type="match status" value="1"/>
</dbReference>
<dbReference type="AlphaFoldDB" id="A0A073CEH8"/>
<dbReference type="InterPro" id="IPR008538">
    <property type="entry name" value="Uma2"/>
</dbReference>
<name>A0A073CEH8_PLAA1</name>
<dbReference type="Proteomes" id="UP000027395">
    <property type="component" value="Chromosome"/>
</dbReference>
<evidence type="ECO:0000259" key="1">
    <source>
        <dbReference type="Pfam" id="PF05685"/>
    </source>
</evidence>
<evidence type="ECO:0000313" key="3">
    <source>
        <dbReference type="Proteomes" id="UP000027395"/>
    </source>
</evidence>
<dbReference type="STRING" id="388467.A19Y_0950"/>
<accession>A0A073CEH8</accession>
<dbReference type="InterPro" id="IPR012296">
    <property type="entry name" value="Nuclease_put_TT1808"/>
</dbReference>
<keyword evidence="3" id="KW-1185">Reference proteome</keyword>
<dbReference type="PANTHER" id="PTHR34107">
    <property type="entry name" value="SLL0198 PROTEIN-RELATED"/>
    <property type="match status" value="1"/>
</dbReference>
<proteinExistence type="predicted"/>
<dbReference type="EMBL" id="CM002803">
    <property type="protein sequence ID" value="KEI66078.1"/>
    <property type="molecule type" value="Genomic_DNA"/>
</dbReference>
<dbReference type="HOGENOM" id="CLU_076312_5_0_3"/>
<protein>
    <recommendedName>
        <fullName evidence="1">Putative restriction endonuclease domain-containing protein</fullName>
    </recommendedName>
</protein>
<dbReference type="Pfam" id="PF05685">
    <property type="entry name" value="Uma2"/>
    <property type="match status" value="1"/>
</dbReference>
<evidence type="ECO:0000313" key="2">
    <source>
        <dbReference type="EMBL" id="KEI66078.1"/>
    </source>
</evidence>
<feature type="domain" description="Putative restriction endonuclease" evidence="1">
    <location>
        <begin position="29"/>
        <end position="214"/>
    </location>
</feature>
<sequence length="222" mass="25436">MPIARSTNMFTEEKVTTNVEDKDIQLMNLEEFFEWYPDGHGRFELHNGVIVKMQPTGTHEQVAGFLALELGVEIKRLNLPFFIPRQGLIKAIDSDKSAYIPDVMVLDFNAIMNESMWKKRSTITQGTSIKLAIEVVSTNWQDDYLMKLGEYEKLGIGEYWIVDYLGLGGRRYIGDPKQPTISVCNLVEGEYMVNLFRGKDIVRSLTFPELNLTTEQIFQIGQ</sequence>